<keyword evidence="1" id="KW-0677">Repeat</keyword>
<dbReference type="Pfam" id="PF13424">
    <property type="entry name" value="TPR_12"/>
    <property type="match status" value="3"/>
</dbReference>
<dbReference type="AlphaFoldDB" id="A0A2W2B4M7"/>
<dbReference type="SMART" id="SM00028">
    <property type="entry name" value="TPR"/>
    <property type="match status" value="4"/>
</dbReference>
<dbReference type="InterPro" id="IPR019734">
    <property type="entry name" value="TPR_rpt"/>
</dbReference>
<gene>
    <name evidence="3" type="ORF">C1I92_17050</name>
</gene>
<dbReference type="Gene3D" id="1.25.40.10">
    <property type="entry name" value="Tetratricopeptide repeat domain"/>
    <property type="match status" value="2"/>
</dbReference>
<sequence>MTPPSVLAAAEEAAACATALLDAGRLGAAREQFQVALELAESVVGPDAVELVPLLNGIGVVGKYHGDFDEAEAAYCRALAILDSADTSLDLLRAGLLHNIAGLAHACGDATAAEPIARDGIALRRRLAGDRSPELAADLAAFAAILVDLDRLTEAHTILTEVLERYEEVHDHLEVAVTLHNLGSLEHRSGAFAAAVVTLTRAVGLKERALGPDHPDVAISHHNLAAAQLELGHVAAARRSLQTAIGILSGKVAEDHPTLASCRARLNRLAAPPDES</sequence>
<evidence type="ECO:0000256" key="1">
    <source>
        <dbReference type="ARBA" id="ARBA00022737"/>
    </source>
</evidence>
<comment type="caution">
    <text evidence="3">The sequence shown here is derived from an EMBL/GenBank/DDBJ whole genome shotgun (WGS) entry which is preliminary data.</text>
</comment>
<protein>
    <recommendedName>
        <fullName evidence="5">Tetratricopeptide repeat protein</fullName>
    </recommendedName>
</protein>
<dbReference type="InterPro" id="IPR011990">
    <property type="entry name" value="TPR-like_helical_dom_sf"/>
</dbReference>
<name>A0A2W2B4M7_9ACTN</name>
<dbReference type="RefSeq" id="WP_111255851.1">
    <property type="nucleotide sequence ID" value="NZ_POTW01000040.1"/>
</dbReference>
<keyword evidence="4" id="KW-1185">Reference proteome</keyword>
<proteinExistence type="predicted"/>
<dbReference type="PANTHER" id="PTHR45641:SF19">
    <property type="entry name" value="NEPHROCYSTIN-3"/>
    <property type="match status" value="1"/>
</dbReference>
<reference evidence="3 4" key="1">
    <citation type="submission" date="2018-01" db="EMBL/GenBank/DDBJ databases">
        <title>Draft genome sequence of Jiangella sp. GTF31.</title>
        <authorList>
            <person name="Sahin N."/>
            <person name="Ay H."/>
            <person name="Saygin H."/>
        </authorList>
    </citation>
    <scope>NUCLEOTIDE SEQUENCE [LARGE SCALE GENOMIC DNA]</scope>
    <source>
        <strain evidence="3 4">GTF31</strain>
    </source>
</reference>
<evidence type="ECO:0008006" key="5">
    <source>
        <dbReference type="Google" id="ProtNLM"/>
    </source>
</evidence>
<keyword evidence="2" id="KW-0802">TPR repeat</keyword>
<evidence type="ECO:0000313" key="3">
    <source>
        <dbReference type="EMBL" id="PZF82335.1"/>
    </source>
</evidence>
<evidence type="ECO:0000256" key="2">
    <source>
        <dbReference type="ARBA" id="ARBA00022803"/>
    </source>
</evidence>
<dbReference type="PANTHER" id="PTHR45641">
    <property type="entry name" value="TETRATRICOPEPTIDE REPEAT PROTEIN (AFU_ORTHOLOGUE AFUA_6G03870)"/>
    <property type="match status" value="1"/>
</dbReference>
<organism evidence="3 4">
    <name type="scientific">Jiangella anatolica</name>
    <dbReference type="NCBI Taxonomy" id="2670374"/>
    <lineage>
        <taxon>Bacteria</taxon>
        <taxon>Bacillati</taxon>
        <taxon>Actinomycetota</taxon>
        <taxon>Actinomycetes</taxon>
        <taxon>Jiangellales</taxon>
        <taxon>Jiangellaceae</taxon>
        <taxon>Jiangella</taxon>
    </lineage>
</organism>
<dbReference type="SUPFAM" id="SSF48452">
    <property type="entry name" value="TPR-like"/>
    <property type="match status" value="2"/>
</dbReference>
<dbReference type="EMBL" id="POTW01000040">
    <property type="protein sequence ID" value="PZF82335.1"/>
    <property type="molecule type" value="Genomic_DNA"/>
</dbReference>
<evidence type="ECO:0000313" key="4">
    <source>
        <dbReference type="Proteomes" id="UP000248764"/>
    </source>
</evidence>
<dbReference type="Proteomes" id="UP000248764">
    <property type="component" value="Unassembled WGS sequence"/>
</dbReference>
<accession>A0A2W2B4M7</accession>